<dbReference type="PROSITE" id="PS51257">
    <property type="entry name" value="PROKAR_LIPOPROTEIN"/>
    <property type="match status" value="1"/>
</dbReference>
<dbReference type="AlphaFoldDB" id="A0A9J6P111"/>
<dbReference type="EMBL" id="JAGSOJ010000001">
    <property type="protein sequence ID" value="MCM1989128.1"/>
    <property type="molecule type" value="Genomic_DNA"/>
</dbReference>
<keyword evidence="3" id="KW-1185">Reference proteome</keyword>
<accession>A0A9J6P111</accession>
<evidence type="ECO:0000256" key="1">
    <source>
        <dbReference type="SAM" id="MobiDB-lite"/>
    </source>
</evidence>
<reference evidence="2" key="2">
    <citation type="submission" date="2021-04" db="EMBL/GenBank/DDBJ databases">
        <authorList>
            <person name="Dong X."/>
        </authorList>
    </citation>
    <scope>NUCLEOTIDE SEQUENCE</scope>
    <source>
        <strain evidence="2">ZWT</strain>
    </source>
</reference>
<feature type="compositionally biased region" description="Basic and acidic residues" evidence="1">
    <location>
        <begin position="44"/>
        <end position="56"/>
    </location>
</feature>
<feature type="region of interest" description="Disordered" evidence="1">
    <location>
        <begin position="40"/>
        <end position="60"/>
    </location>
</feature>
<comment type="caution">
    <text evidence="2">The sequence shown here is derived from an EMBL/GenBank/DDBJ whole genome shotgun (WGS) entry which is preliminary data.</text>
</comment>
<proteinExistence type="predicted"/>
<dbReference type="RefSeq" id="WP_250858020.1">
    <property type="nucleotide sequence ID" value="NZ_JAGSOJ010000001.1"/>
</dbReference>
<name>A0A9J6P111_9CLOT</name>
<organism evidence="2 3">
    <name type="scientific">Oceanirhabdus seepicola</name>
    <dbReference type="NCBI Taxonomy" id="2828781"/>
    <lineage>
        <taxon>Bacteria</taxon>
        <taxon>Bacillati</taxon>
        <taxon>Bacillota</taxon>
        <taxon>Clostridia</taxon>
        <taxon>Eubacteriales</taxon>
        <taxon>Clostridiaceae</taxon>
        <taxon>Oceanirhabdus</taxon>
    </lineage>
</organism>
<gene>
    <name evidence="2" type="ORF">KDK92_05200</name>
</gene>
<sequence length="181" mass="21095">MKKKLTVFISILIVSGLLIGCGSNKKVSIETSNSEISTIAENNNKTEDKTEDKTDNKTNTNTLNEECERLKHKDEFLKSKEGHDFQVVAWKFTKAYLSGDVSTMKSYLLNPEDKDNYYNTENMFDDVEFLILKLDPDDIKDDMINAEYEFCLKNNDYYEYLNLEIKKVDGKWKVQFYGLEM</sequence>
<reference evidence="2" key="1">
    <citation type="journal article" date="2021" name="mSystems">
        <title>Bacteria and Archaea Synergistically Convert Glycine Betaine to Biogenic Methane in the Formosa Cold Seep of the South China Sea.</title>
        <authorList>
            <person name="Li L."/>
            <person name="Zhang W."/>
            <person name="Zhang S."/>
            <person name="Song L."/>
            <person name="Sun Q."/>
            <person name="Zhang H."/>
            <person name="Xiang H."/>
            <person name="Dong X."/>
        </authorList>
    </citation>
    <scope>NUCLEOTIDE SEQUENCE</scope>
    <source>
        <strain evidence="2">ZWT</strain>
    </source>
</reference>
<protein>
    <submittedName>
        <fullName evidence="2">Uncharacterized protein</fullName>
    </submittedName>
</protein>
<evidence type="ECO:0000313" key="3">
    <source>
        <dbReference type="Proteomes" id="UP001056429"/>
    </source>
</evidence>
<evidence type="ECO:0000313" key="2">
    <source>
        <dbReference type="EMBL" id="MCM1989128.1"/>
    </source>
</evidence>
<dbReference type="Proteomes" id="UP001056429">
    <property type="component" value="Unassembled WGS sequence"/>
</dbReference>